<dbReference type="EMBL" id="KN847492">
    <property type="protein sequence ID" value="KIW21064.1"/>
    <property type="molecule type" value="Genomic_DNA"/>
</dbReference>
<dbReference type="Pfam" id="PF24571">
    <property type="entry name" value="HEAT_SCC3-SA"/>
    <property type="match status" value="1"/>
</dbReference>
<dbReference type="SUPFAM" id="SSF48371">
    <property type="entry name" value="ARM repeat"/>
    <property type="match status" value="1"/>
</dbReference>
<dbReference type="Gene3D" id="1.25.10.10">
    <property type="entry name" value="Leucine-rich Repeat Variant"/>
    <property type="match status" value="1"/>
</dbReference>
<dbReference type="GO" id="GO:0003682">
    <property type="term" value="F:chromatin binding"/>
    <property type="evidence" value="ECO:0007669"/>
    <property type="project" value="TreeGrafter"/>
</dbReference>
<evidence type="ECO:0000259" key="3">
    <source>
        <dbReference type="PROSITE" id="PS51425"/>
    </source>
</evidence>
<evidence type="ECO:0000256" key="2">
    <source>
        <dbReference type="SAM" id="MobiDB-lite"/>
    </source>
</evidence>
<dbReference type="Pfam" id="PF21581">
    <property type="entry name" value="SCD"/>
    <property type="match status" value="1"/>
</dbReference>
<feature type="compositionally biased region" description="Acidic residues" evidence="2">
    <location>
        <begin position="1146"/>
        <end position="1161"/>
    </location>
</feature>
<gene>
    <name evidence="4" type="ORF">PV08_01643</name>
</gene>
<dbReference type="PANTHER" id="PTHR11199:SF0">
    <property type="entry name" value="LD34181P-RELATED"/>
    <property type="match status" value="1"/>
</dbReference>
<evidence type="ECO:0000256" key="1">
    <source>
        <dbReference type="SAM" id="Coils"/>
    </source>
</evidence>
<feature type="compositionally biased region" description="Acidic residues" evidence="2">
    <location>
        <begin position="1012"/>
        <end position="1044"/>
    </location>
</feature>
<keyword evidence="1" id="KW-0175">Coiled coil</keyword>
<dbReference type="GO" id="GO:0008278">
    <property type="term" value="C:cohesin complex"/>
    <property type="evidence" value="ECO:0007669"/>
    <property type="project" value="TreeGrafter"/>
</dbReference>
<reference evidence="4 5" key="1">
    <citation type="submission" date="2015-01" db="EMBL/GenBank/DDBJ databases">
        <title>The Genome Sequence of Exophiala spinifera CBS89968.</title>
        <authorList>
            <consortium name="The Broad Institute Genomics Platform"/>
            <person name="Cuomo C."/>
            <person name="de Hoog S."/>
            <person name="Gorbushina A."/>
            <person name="Stielow B."/>
            <person name="Teixiera M."/>
            <person name="Abouelleil A."/>
            <person name="Chapman S.B."/>
            <person name="Priest M."/>
            <person name="Young S.K."/>
            <person name="Wortman J."/>
            <person name="Nusbaum C."/>
            <person name="Birren B."/>
        </authorList>
    </citation>
    <scope>NUCLEOTIDE SEQUENCE [LARGE SCALE GENOMIC DNA]</scope>
    <source>
        <strain evidence="4 5">CBS 89968</strain>
    </source>
</reference>
<keyword evidence="5" id="KW-1185">Reference proteome</keyword>
<dbReference type="GO" id="GO:0000785">
    <property type="term" value="C:chromatin"/>
    <property type="evidence" value="ECO:0007669"/>
    <property type="project" value="TreeGrafter"/>
</dbReference>
<dbReference type="PANTHER" id="PTHR11199">
    <property type="entry name" value="STROMAL ANTIGEN"/>
    <property type="match status" value="1"/>
</dbReference>
<feature type="region of interest" description="Disordered" evidence="2">
    <location>
        <begin position="986"/>
        <end position="1052"/>
    </location>
</feature>
<feature type="compositionally biased region" description="Acidic residues" evidence="2">
    <location>
        <begin position="1185"/>
        <end position="1208"/>
    </location>
</feature>
<dbReference type="InterPro" id="IPR039662">
    <property type="entry name" value="Cohesin_Scc3/SA"/>
</dbReference>
<accession>A0A0D2CC66</accession>
<feature type="compositionally biased region" description="Low complexity" evidence="2">
    <location>
        <begin position="113"/>
        <end position="134"/>
    </location>
</feature>
<feature type="compositionally biased region" description="Polar residues" evidence="2">
    <location>
        <begin position="30"/>
        <end position="42"/>
    </location>
</feature>
<evidence type="ECO:0000313" key="4">
    <source>
        <dbReference type="EMBL" id="KIW21064.1"/>
    </source>
</evidence>
<dbReference type="GeneID" id="27328726"/>
<dbReference type="GO" id="GO:0007062">
    <property type="term" value="P:sister chromatid cohesion"/>
    <property type="evidence" value="ECO:0007669"/>
    <property type="project" value="UniProtKB-ARBA"/>
</dbReference>
<sequence>MEIDSSAPNGAEESRRKSGRVTRRPELFSQEHQQSNPVLNGSSKRKRPADNEGADLDEDDQEEDSEESDADESEDEPDEEELKERRRVQRSKVATKPAAKRAKRADSSGTTLAMRPAKGARAAGGKAAKAQTARSRPSQAHLQGLYAEVFGKGRSPEDAASSWFQSVQSDSVTGIRDLINFVLQCIGCDSRIESQDVEDLDSVPTKLGDVLQEYEAQKSPDYPLISKQKQYAGFQTVLEEFFKAIIKALHASSLFYEQPEVYDNIHVWIATMSGANYKSFRHTATIISLSMSTALCEVAKELQETMASLKTQMDAEKKKRSVNKARVQTIEASQKETEQKLEAIDAQLRDAFDTVYVHRYRDIEEKIRAPCVAALGNWIVLYRKMFLEGQFLRYLGWVLNDTSSPTRLEDVKQLKILFKNKKNIAALRAFTDRFRPRLVEMGARDADISVRVEAIELLDRLRDAELLEPDNIDTIGRLIFDSEPRIRRAVAKFFVSNIEDLYGLSTEEFDEAQYHAALPDDDDVEEYTVPTRSWIKFKCLGSILAGYDNDEESLDGKADRSLPLDLAVDSRYTLATQAIYPHMKELHHWESLAGYLLYDHSSISASDEGEDMNIQVQQAYQLSPGEDIILLDVLNASVKQYLSSILEPPTNRRANATKDQIREKQESAAQSLTQILPQLLSKFGATPQAASSILRIEQLLDIGLINDLQSGEATYSAILDDITKQFTSHSDKKVLAAASVALRNARSFEQSKEVVDSKVQEIWAESVTMITDLLRGKDVEKRGTLDKQSLAAMVNSMTRLTELAGVYDCSAPMETKLPVPGGRKQKGKSDQSMDSLLSLLLRLLRRGEPDEDTTWVFNELEDQLCTALVELFSRYFRWKMVALKNAIATNNTTLLSTSNLTGLAMTRTTFVDNLEAVISLRTPLDSVRCAAIVNILELFALFTTIRNMHPEKGELDETIARNLRSLVTVVPSEIVKEVMTTHERMERNFAKRTKRKIETGREKTNRAGARADEDDEDIEKPPEDSDEEEEPESDLDDEDEEDEAAAGRGGKRAKRQAALLAEQGLCELTSKIIFAIVGGAIKDDSVKRRVLLNRTKLGKNYAALVAYLDDKKQPRAKGKKVAVPAGPKTAQQQQNQKKAAVSAEMVLDDDDIEDSVMDEEEEQHRRDLAEDDLDGQDARDHGEAHDDDVDDDDGVPGGEVEEDDVMGD</sequence>
<dbReference type="InterPro" id="IPR013721">
    <property type="entry name" value="STAG"/>
</dbReference>
<dbReference type="GO" id="GO:0005634">
    <property type="term" value="C:nucleus"/>
    <property type="evidence" value="ECO:0007669"/>
    <property type="project" value="TreeGrafter"/>
</dbReference>
<feature type="region of interest" description="Disordered" evidence="2">
    <location>
        <begin position="1113"/>
        <end position="1208"/>
    </location>
</feature>
<dbReference type="Pfam" id="PF08514">
    <property type="entry name" value="STAG"/>
    <property type="match status" value="1"/>
</dbReference>
<dbReference type="InterPro" id="IPR016024">
    <property type="entry name" value="ARM-type_fold"/>
</dbReference>
<dbReference type="InterPro" id="IPR020839">
    <property type="entry name" value="SCD"/>
</dbReference>
<dbReference type="PROSITE" id="PS51425">
    <property type="entry name" value="SCD"/>
    <property type="match status" value="1"/>
</dbReference>
<dbReference type="Proteomes" id="UP000053328">
    <property type="component" value="Unassembled WGS sequence"/>
</dbReference>
<feature type="domain" description="SCD" evidence="3">
    <location>
        <begin position="356"/>
        <end position="441"/>
    </location>
</feature>
<dbReference type="OrthoDB" id="498590at2759"/>
<feature type="coiled-coil region" evidence="1">
    <location>
        <begin position="299"/>
        <end position="347"/>
    </location>
</feature>
<dbReference type="HOGENOM" id="CLU_003254_0_0_1"/>
<dbReference type="VEuPathDB" id="FungiDB:PV08_01643"/>
<proteinExistence type="predicted"/>
<dbReference type="RefSeq" id="XP_016241280.1">
    <property type="nucleotide sequence ID" value="XM_016376004.1"/>
</dbReference>
<feature type="compositionally biased region" description="Basic and acidic residues" evidence="2">
    <location>
        <begin position="996"/>
        <end position="1011"/>
    </location>
</feature>
<dbReference type="InterPro" id="IPR056396">
    <property type="entry name" value="HEAT_SCC3-SA"/>
</dbReference>
<feature type="compositionally biased region" description="Acidic residues" evidence="2">
    <location>
        <begin position="52"/>
        <end position="81"/>
    </location>
</feature>
<dbReference type="InterPro" id="IPR011989">
    <property type="entry name" value="ARM-like"/>
</dbReference>
<feature type="compositionally biased region" description="Low complexity" evidence="2">
    <location>
        <begin position="1128"/>
        <end position="1140"/>
    </location>
</feature>
<organism evidence="4 5">
    <name type="scientific">Exophiala spinifera</name>
    <dbReference type="NCBI Taxonomy" id="91928"/>
    <lineage>
        <taxon>Eukaryota</taxon>
        <taxon>Fungi</taxon>
        <taxon>Dikarya</taxon>
        <taxon>Ascomycota</taxon>
        <taxon>Pezizomycotina</taxon>
        <taxon>Eurotiomycetes</taxon>
        <taxon>Chaetothyriomycetidae</taxon>
        <taxon>Chaetothyriales</taxon>
        <taxon>Herpotrichiellaceae</taxon>
        <taxon>Exophiala</taxon>
    </lineage>
</organism>
<protein>
    <recommendedName>
        <fullName evidence="3">SCD domain-containing protein</fullName>
    </recommendedName>
</protein>
<name>A0A0D2CC66_9EURO</name>
<dbReference type="STRING" id="91928.A0A0D2CC66"/>
<evidence type="ECO:0000313" key="5">
    <source>
        <dbReference type="Proteomes" id="UP000053328"/>
    </source>
</evidence>
<feature type="region of interest" description="Disordered" evidence="2">
    <location>
        <begin position="1"/>
        <end position="140"/>
    </location>
</feature>
<dbReference type="AlphaFoldDB" id="A0A0D2CC66"/>